<gene>
    <name evidence="1" type="ORF">AALO_G00101170</name>
</gene>
<organism evidence="1 2">
    <name type="scientific">Alosa alosa</name>
    <name type="common">allis shad</name>
    <dbReference type="NCBI Taxonomy" id="278164"/>
    <lineage>
        <taxon>Eukaryota</taxon>
        <taxon>Metazoa</taxon>
        <taxon>Chordata</taxon>
        <taxon>Craniata</taxon>
        <taxon>Vertebrata</taxon>
        <taxon>Euteleostomi</taxon>
        <taxon>Actinopterygii</taxon>
        <taxon>Neopterygii</taxon>
        <taxon>Teleostei</taxon>
        <taxon>Clupei</taxon>
        <taxon>Clupeiformes</taxon>
        <taxon>Clupeoidei</taxon>
        <taxon>Clupeidae</taxon>
        <taxon>Alosa</taxon>
    </lineage>
</organism>
<dbReference type="Proteomes" id="UP000823561">
    <property type="component" value="Chromosome 7"/>
</dbReference>
<evidence type="ECO:0000313" key="2">
    <source>
        <dbReference type="Proteomes" id="UP000823561"/>
    </source>
</evidence>
<feature type="non-terminal residue" evidence="1">
    <location>
        <position position="86"/>
    </location>
</feature>
<keyword evidence="2" id="KW-1185">Reference proteome</keyword>
<dbReference type="EMBL" id="JADWDJ010000007">
    <property type="protein sequence ID" value="KAG5278641.1"/>
    <property type="molecule type" value="Genomic_DNA"/>
</dbReference>
<comment type="caution">
    <text evidence="1">The sequence shown here is derived from an EMBL/GenBank/DDBJ whole genome shotgun (WGS) entry which is preliminary data.</text>
</comment>
<dbReference type="AlphaFoldDB" id="A0AAV6GXV5"/>
<name>A0AAV6GXV5_9TELE</name>
<reference evidence="1" key="1">
    <citation type="submission" date="2020-10" db="EMBL/GenBank/DDBJ databases">
        <title>Chromosome-scale genome assembly of the Allis shad, Alosa alosa.</title>
        <authorList>
            <person name="Margot Z."/>
            <person name="Christophe K."/>
            <person name="Cabau C."/>
            <person name="Louis A."/>
            <person name="Berthelot C."/>
            <person name="Parey E."/>
            <person name="Roest Crollius H."/>
            <person name="Montfort J."/>
            <person name="Robinson-Rechavi M."/>
            <person name="Bucao C."/>
            <person name="Bouchez O."/>
            <person name="Gislard M."/>
            <person name="Lluch J."/>
            <person name="Milhes M."/>
            <person name="Lampietro C."/>
            <person name="Lopez Roques C."/>
            <person name="Donnadieu C."/>
            <person name="Braasch I."/>
            <person name="Desvignes T."/>
            <person name="Postlethwait J."/>
            <person name="Bobe J."/>
            <person name="Guiguen Y."/>
        </authorList>
    </citation>
    <scope>NUCLEOTIDE SEQUENCE</scope>
    <source>
        <strain evidence="1">M-15738</strain>
        <tissue evidence="1">Blood</tissue>
    </source>
</reference>
<accession>A0AAV6GXV5</accession>
<proteinExistence type="predicted"/>
<evidence type="ECO:0000313" key="1">
    <source>
        <dbReference type="EMBL" id="KAG5278641.1"/>
    </source>
</evidence>
<protein>
    <submittedName>
        <fullName evidence="1">Uncharacterized protein</fullName>
    </submittedName>
</protein>
<sequence length="86" mass="9488">MRNTYCVHFFSIDIAVSVVSYYFKFGNAESGVEPRFGSYSQKDFGENLSQQLAGISVKISASPSAAPTTTLLSFHQVHIPVQQEPK</sequence>